<dbReference type="OrthoDB" id="9803968at2"/>
<feature type="domain" description="AMP-binding enzyme C-terminal" evidence="4">
    <location>
        <begin position="422"/>
        <end position="495"/>
    </location>
</feature>
<organism evidence="5 6">
    <name type="scientific">Amycolatopsis acidiphila</name>
    <dbReference type="NCBI Taxonomy" id="715473"/>
    <lineage>
        <taxon>Bacteria</taxon>
        <taxon>Bacillati</taxon>
        <taxon>Actinomycetota</taxon>
        <taxon>Actinomycetes</taxon>
        <taxon>Pseudonocardiales</taxon>
        <taxon>Pseudonocardiaceae</taxon>
        <taxon>Amycolatopsis</taxon>
    </lineage>
</organism>
<dbReference type="PANTHER" id="PTHR43201:SF5">
    <property type="entry name" value="MEDIUM-CHAIN ACYL-COA LIGASE ACSF2, MITOCHONDRIAL"/>
    <property type="match status" value="1"/>
</dbReference>
<keyword evidence="6" id="KW-1185">Reference proteome</keyword>
<dbReference type="Proteomes" id="UP000318578">
    <property type="component" value="Unassembled WGS sequence"/>
</dbReference>
<dbReference type="Pfam" id="PF13193">
    <property type="entry name" value="AMP-binding_C"/>
    <property type="match status" value="1"/>
</dbReference>
<evidence type="ECO:0000313" key="5">
    <source>
        <dbReference type="EMBL" id="TVT26061.1"/>
    </source>
</evidence>
<dbReference type="InterPro" id="IPR045851">
    <property type="entry name" value="AMP-bd_C_sf"/>
</dbReference>
<evidence type="ECO:0000256" key="1">
    <source>
        <dbReference type="ARBA" id="ARBA00006432"/>
    </source>
</evidence>
<dbReference type="InterPro" id="IPR042099">
    <property type="entry name" value="ANL_N_sf"/>
</dbReference>
<dbReference type="RefSeq" id="WP_144632187.1">
    <property type="nucleotide sequence ID" value="NZ_BNAX01000008.1"/>
</dbReference>
<dbReference type="EMBL" id="VJZA01000001">
    <property type="protein sequence ID" value="TVT26061.1"/>
    <property type="molecule type" value="Genomic_DNA"/>
</dbReference>
<sequence length="509" mass="54379">MTPGYLRATGIWELVARRAALTPDAVLAYDERRRRLTFGELKSAAERAAAGLAERGVGRGTVVSWQLPSRFTTIVLTVALSRLGAVQNPLIMMLREPEVRFICEQAGSALLIVPSEFRGFSHHALATSVARELPGLDVLLVDGELPEGDPAALPPVAPEPEVRWLFYTSGTTSAPKGARHRDAGLIAASATYCAALRPRPEDRIAGLAPIAHVGGVLHVLSAVQAGCSLVITDVFTPQETGDLLSELGVTLGGNGVPFARMLIRRQLAEPGRRLFPQLRAFLVGGAPRTPQLHRQVRDVLGGIGIVSGYGLTECPYVAWGSLTDGDERHATTEGRAGPGTELRIVREDGTPADPGEPGELWVRAAQLCLGYVDPASNAEAFDESGFFRTGDLATVDAQGYLTITGRLKDVIIRNMENISAREVEDHLLGCAGVADAAVIGVPDPDTGERVCAVVVPDGPPPELAGLCAQLLARGLNKRKLPERLEVVAELPRNAMNKVVKRELRDAFRS</sequence>
<name>A0A558AP70_9PSEU</name>
<accession>A0A558AP70</accession>
<feature type="domain" description="AMP-dependent synthetase/ligase" evidence="3">
    <location>
        <begin position="16"/>
        <end position="371"/>
    </location>
</feature>
<evidence type="ECO:0000259" key="4">
    <source>
        <dbReference type="Pfam" id="PF13193"/>
    </source>
</evidence>
<dbReference type="PROSITE" id="PS00455">
    <property type="entry name" value="AMP_BINDING"/>
    <property type="match status" value="1"/>
</dbReference>
<dbReference type="InterPro" id="IPR025110">
    <property type="entry name" value="AMP-bd_C"/>
</dbReference>
<evidence type="ECO:0000313" key="6">
    <source>
        <dbReference type="Proteomes" id="UP000318578"/>
    </source>
</evidence>
<dbReference type="InterPro" id="IPR000873">
    <property type="entry name" value="AMP-dep_synth/lig_dom"/>
</dbReference>
<reference evidence="5 6" key="1">
    <citation type="submission" date="2019-07" db="EMBL/GenBank/DDBJ databases">
        <title>New species of Amycolatopsis and Streptomyces.</title>
        <authorList>
            <person name="Duangmal K."/>
            <person name="Teo W.F.A."/>
            <person name="Lipun K."/>
        </authorList>
    </citation>
    <scope>NUCLEOTIDE SEQUENCE [LARGE SCALE GENOMIC DNA]</scope>
    <source>
        <strain evidence="5 6">JCM 30562</strain>
    </source>
</reference>
<dbReference type="GO" id="GO:0006631">
    <property type="term" value="P:fatty acid metabolic process"/>
    <property type="evidence" value="ECO:0007669"/>
    <property type="project" value="TreeGrafter"/>
</dbReference>
<dbReference type="Gene3D" id="3.30.300.30">
    <property type="match status" value="1"/>
</dbReference>
<evidence type="ECO:0000259" key="3">
    <source>
        <dbReference type="Pfam" id="PF00501"/>
    </source>
</evidence>
<dbReference type="GO" id="GO:0031956">
    <property type="term" value="F:medium-chain fatty acid-CoA ligase activity"/>
    <property type="evidence" value="ECO:0007669"/>
    <property type="project" value="TreeGrafter"/>
</dbReference>
<evidence type="ECO:0000256" key="2">
    <source>
        <dbReference type="ARBA" id="ARBA00022598"/>
    </source>
</evidence>
<comment type="caution">
    <text evidence="5">The sequence shown here is derived from an EMBL/GenBank/DDBJ whole genome shotgun (WGS) entry which is preliminary data.</text>
</comment>
<dbReference type="SUPFAM" id="SSF56801">
    <property type="entry name" value="Acetyl-CoA synthetase-like"/>
    <property type="match status" value="1"/>
</dbReference>
<protein>
    <submittedName>
        <fullName evidence="5">AMP-binding protein</fullName>
    </submittedName>
</protein>
<dbReference type="Gene3D" id="3.40.50.12780">
    <property type="entry name" value="N-terminal domain of ligase-like"/>
    <property type="match status" value="1"/>
</dbReference>
<keyword evidence="2" id="KW-0436">Ligase</keyword>
<dbReference type="Pfam" id="PF00501">
    <property type="entry name" value="AMP-binding"/>
    <property type="match status" value="1"/>
</dbReference>
<dbReference type="PANTHER" id="PTHR43201">
    <property type="entry name" value="ACYL-COA SYNTHETASE"/>
    <property type="match status" value="1"/>
</dbReference>
<comment type="similarity">
    <text evidence="1">Belongs to the ATP-dependent AMP-binding enzyme family.</text>
</comment>
<dbReference type="AlphaFoldDB" id="A0A558AP70"/>
<dbReference type="InterPro" id="IPR020845">
    <property type="entry name" value="AMP-binding_CS"/>
</dbReference>
<proteinExistence type="inferred from homology"/>
<gene>
    <name evidence="5" type="ORF">FNH06_01150</name>
</gene>